<proteinExistence type="predicted"/>
<reference evidence="1" key="1">
    <citation type="journal article" date="2015" name="PeerJ">
        <title>First genomic representation of candidate bacterial phylum KSB3 points to enhanced environmental sensing as a trigger of wastewater bulking.</title>
        <authorList>
            <person name="Sekiguchi Y."/>
            <person name="Ohashi A."/>
            <person name="Parks D.H."/>
            <person name="Yamauchi T."/>
            <person name="Tyson G.W."/>
            <person name="Hugenholtz P."/>
        </authorList>
    </citation>
    <scope>NUCLEOTIDE SEQUENCE [LARGE SCALE GENOMIC DNA]</scope>
</reference>
<protein>
    <submittedName>
        <fullName evidence="1">Uncharacterized protein</fullName>
    </submittedName>
</protein>
<evidence type="ECO:0000313" key="2">
    <source>
        <dbReference type="Proteomes" id="UP000030700"/>
    </source>
</evidence>
<dbReference type="STRING" id="1499966.U14_04945"/>
<name>A0A0S6W7G8_9BACT</name>
<dbReference type="HOGENOM" id="CLU_945462_0_0_0"/>
<sequence>MTRDEEIIGRFETKAGVLLERAQNFLTVALPGGPGIFTYIVMSSLVSKIFGNTREFVDKAISKPLTLPDFVYVEPLEEELQEFFDDKRFKTLRAEFPTQYSAFSSDDWVKMRRYYRPLYYTLSYKEPFMVDMFSFEIQSQNYKRIILDYDTLPTYKQALSSIPSAKRQSAFWNVVNAILKDTVNDVWQKSYGKELFQDAKKIPEVANLVNGIKTKIRERVDIEELISLYNDIKYLSGRALPSETPAEPEPPKKMIEFVTSVLPDGHIVIPSEVIKRFQLKTVSKMRVLVVQDED</sequence>
<keyword evidence="2" id="KW-1185">Reference proteome</keyword>
<dbReference type="AlphaFoldDB" id="A0A0S6W7G8"/>
<accession>A0A0S6W7G8</accession>
<dbReference type="Proteomes" id="UP000030700">
    <property type="component" value="Unassembled WGS sequence"/>
</dbReference>
<dbReference type="EMBL" id="DF820459">
    <property type="protein sequence ID" value="GAK53678.1"/>
    <property type="molecule type" value="Genomic_DNA"/>
</dbReference>
<gene>
    <name evidence="1" type="ORF">U14_04945</name>
</gene>
<evidence type="ECO:0000313" key="1">
    <source>
        <dbReference type="EMBL" id="GAK53678.1"/>
    </source>
</evidence>
<organism evidence="1">
    <name type="scientific">Candidatus Moduliflexus flocculans</name>
    <dbReference type="NCBI Taxonomy" id="1499966"/>
    <lineage>
        <taxon>Bacteria</taxon>
        <taxon>Candidatus Moduliflexota</taxon>
        <taxon>Candidatus Moduliflexia</taxon>
        <taxon>Candidatus Moduliflexales</taxon>
        <taxon>Candidatus Moduliflexaceae</taxon>
    </lineage>
</organism>